<dbReference type="InterPro" id="IPR002347">
    <property type="entry name" value="SDR_fam"/>
</dbReference>
<evidence type="ECO:0000256" key="3">
    <source>
        <dbReference type="RuleBase" id="RU000363"/>
    </source>
</evidence>
<accession>A0ABR3QHA3</accession>
<dbReference type="InterPro" id="IPR008922">
    <property type="entry name" value="Di-copper_centre_dom_sf"/>
</dbReference>
<feature type="domain" description="Tyrosinase copper-binding" evidence="4">
    <location>
        <begin position="334"/>
        <end position="369"/>
    </location>
</feature>
<dbReference type="Pfam" id="PF00264">
    <property type="entry name" value="Tyrosinase"/>
    <property type="match status" value="1"/>
</dbReference>
<dbReference type="Proteomes" id="UP001521785">
    <property type="component" value="Unassembled WGS sequence"/>
</dbReference>
<evidence type="ECO:0000256" key="1">
    <source>
        <dbReference type="ARBA" id="ARBA00006484"/>
    </source>
</evidence>
<dbReference type="Gene3D" id="3.40.50.720">
    <property type="entry name" value="NAD(P)-binding Rossmann-like Domain"/>
    <property type="match status" value="1"/>
</dbReference>
<evidence type="ECO:0000313" key="6">
    <source>
        <dbReference type="Proteomes" id="UP001521785"/>
    </source>
</evidence>
<dbReference type="PRINTS" id="PR00081">
    <property type="entry name" value="GDHRDH"/>
</dbReference>
<dbReference type="InterPro" id="IPR002227">
    <property type="entry name" value="Tyrosinase_Cu-bd"/>
</dbReference>
<dbReference type="SUPFAM" id="SSF48056">
    <property type="entry name" value="Di-copper centre-containing domain"/>
    <property type="match status" value="1"/>
</dbReference>
<dbReference type="PANTHER" id="PTHR42760:SF111">
    <property type="entry name" value="3-OXOACYL-(ACYL-CARRIER-PROTEIN) REDUCTASE (AFU_ORTHOLOGUE AFUA_1G10100)"/>
    <property type="match status" value="1"/>
</dbReference>
<evidence type="ECO:0000259" key="4">
    <source>
        <dbReference type="Pfam" id="PF00264"/>
    </source>
</evidence>
<dbReference type="PANTHER" id="PTHR42760">
    <property type="entry name" value="SHORT-CHAIN DEHYDROGENASES/REDUCTASES FAMILY MEMBER"/>
    <property type="match status" value="1"/>
</dbReference>
<dbReference type="InterPro" id="IPR020904">
    <property type="entry name" value="Sc_DH/Rdtase_CS"/>
</dbReference>
<keyword evidence="6" id="KW-1185">Reference proteome</keyword>
<evidence type="ECO:0000256" key="2">
    <source>
        <dbReference type="ARBA" id="ARBA00022857"/>
    </source>
</evidence>
<dbReference type="PROSITE" id="PS00061">
    <property type="entry name" value="ADH_SHORT"/>
    <property type="match status" value="1"/>
</dbReference>
<comment type="similarity">
    <text evidence="1 3">Belongs to the short-chain dehydrogenases/reductases (SDR) family.</text>
</comment>
<dbReference type="InterPro" id="IPR036291">
    <property type="entry name" value="NAD(P)-bd_dom_sf"/>
</dbReference>
<dbReference type="PRINTS" id="PR00080">
    <property type="entry name" value="SDRFAMILY"/>
</dbReference>
<keyword evidence="2" id="KW-0521">NADP</keyword>
<name>A0ABR3QHA3_9PLEO</name>
<dbReference type="SUPFAM" id="SSF51735">
    <property type="entry name" value="NAD(P)-binding Rossmann-fold domains"/>
    <property type="match status" value="1"/>
</dbReference>
<protein>
    <recommendedName>
        <fullName evidence="4">Tyrosinase copper-binding domain-containing protein</fullName>
    </recommendedName>
</protein>
<dbReference type="EMBL" id="JAKJXO020000024">
    <property type="protein sequence ID" value="KAL1591542.1"/>
    <property type="molecule type" value="Genomic_DNA"/>
</dbReference>
<reference evidence="5 6" key="1">
    <citation type="submission" date="2024-02" db="EMBL/GenBank/DDBJ databases">
        <title>De novo assembly and annotation of 12 fungi associated with fruit tree decline syndrome in Ontario, Canada.</title>
        <authorList>
            <person name="Sulman M."/>
            <person name="Ellouze W."/>
            <person name="Ilyukhin E."/>
        </authorList>
    </citation>
    <scope>NUCLEOTIDE SEQUENCE [LARGE SCALE GENOMIC DNA]</scope>
    <source>
        <strain evidence="5 6">M42-189</strain>
    </source>
</reference>
<dbReference type="Pfam" id="PF00106">
    <property type="entry name" value="adh_short"/>
    <property type="match status" value="1"/>
</dbReference>
<dbReference type="Gene3D" id="1.10.1280.10">
    <property type="entry name" value="Di-copper center containing domain from catechol oxidase"/>
    <property type="match status" value="1"/>
</dbReference>
<gene>
    <name evidence="5" type="ORF">SLS60_011790</name>
</gene>
<organism evidence="5 6">
    <name type="scientific">Paraconiothyrium brasiliense</name>
    <dbReference type="NCBI Taxonomy" id="300254"/>
    <lineage>
        <taxon>Eukaryota</taxon>
        <taxon>Fungi</taxon>
        <taxon>Dikarya</taxon>
        <taxon>Ascomycota</taxon>
        <taxon>Pezizomycotina</taxon>
        <taxon>Dothideomycetes</taxon>
        <taxon>Pleosporomycetidae</taxon>
        <taxon>Pleosporales</taxon>
        <taxon>Massarineae</taxon>
        <taxon>Didymosphaeriaceae</taxon>
        <taxon>Paraconiothyrium</taxon>
    </lineage>
</organism>
<proteinExistence type="inferred from homology"/>
<dbReference type="CDD" id="cd05233">
    <property type="entry name" value="SDR_c"/>
    <property type="match status" value="1"/>
</dbReference>
<evidence type="ECO:0000313" key="5">
    <source>
        <dbReference type="EMBL" id="KAL1591542.1"/>
    </source>
</evidence>
<sequence>MVSYMAKDTHVPLQWRRLRQGIGAAIARNLAAKGSNVIIVYLTEGSDPLAAKLAEELTSLHGVAAIPVRADFTTAEGVQKIIAEAKEKAPVNTKTGKFQVDILVHSAALFHAMPLEACNLEDFQRVYAINVWGPINLTQAVKPYLPTDRSGRIVNVSSVGSKVGLQYLTLYGGSKGALEAMTRTWARELAEQATVNCINPGSTMTDMYRNANPAAKEANALFNPLVPLSPLREWDNEEQKKFGEMYGGRVAYPEEIAGIVGMICSPESAWMTGCLAALGSVLPPQIDSKLGERSFDLVDDVLAGLTSIKQDLMAGGAAMNQQLAQYMLGDAVLKVHETQTFTMQVTGNFLTWHRYFTWVFEQTLGKECG</sequence>
<comment type="caution">
    <text evidence="5">The sequence shown here is derived from an EMBL/GenBank/DDBJ whole genome shotgun (WGS) entry which is preliminary data.</text>
</comment>